<proteinExistence type="predicted"/>
<evidence type="ECO:0000313" key="11">
    <source>
        <dbReference type="Proteomes" id="UP000050443"/>
    </source>
</evidence>
<keyword evidence="8" id="KW-0812">Transmembrane</keyword>
<evidence type="ECO:0000256" key="3">
    <source>
        <dbReference type="ARBA" id="ARBA00022553"/>
    </source>
</evidence>
<dbReference type="Gene3D" id="3.30.450.20">
    <property type="entry name" value="PAS domain"/>
    <property type="match status" value="1"/>
</dbReference>
<name>A0A0Q0WAX4_9FLAO</name>
<keyword evidence="4" id="KW-0808">Transferase</keyword>
<keyword evidence="3" id="KW-0597">Phosphoprotein</keyword>
<gene>
    <name evidence="10" type="ORF">RC62_125</name>
</gene>
<dbReference type="RefSeq" id="WP_055091596.1">
    <property type="nucleotide sequence ID" value="NZ_JRLF01000001.1"/>
</dbReference>
<keyword evidence="6 10" id="KW-0418">Kinase</keyword>
<evidence type="ECO:0000256" key="5">
    <source>
        <dbReference type="ARBA" id="ARBA00022741"/>
    </source>
</evidence>
<feature type="transmembrane region" description="Helical" evidence="8">
    <location>
        <begin position="279"/>
        <end position="299"/>
    </location>
</feature>
<dbReference type="Gene3D" id="1.25.40.10">
    <property type="entry name" value="Tetratricopeptide repeat domain"/>
    <property type="match status" value="1"/>
</dbReference>
<comment type="caution">
    <text evidence="10">The sequence shown here is derived from an EMBL/GenBank/DDBJ whole genome shotgun (WGS) entry which is preliminary data.</text>
</comment>
<dbReference type="OrthoDB" id="9767435at2"/>
<evidence type="ECO:0000256" key="6">
    <source>
        <dbReference type="ARBA" id="ARBA00022777"/>
    </source>
</evidence>
<dbReference type="SUPFAM" id="SSF55874">
    <property type="entry name" value="ATPase domain of HSP90 chaperone/DNA topoisomerase II/histidine kinase"/>
    <property type="match status" value="1"/>
</dbReference>
<dbReference type="STRING" id="362413.RC62_125"/>
<dbReference type="GO" id="GO:0005524">
    <property type="term" value="F:ATP binding"/>
    <property type="evidence" value="ECO:0007669"/>
    <property type="project" value="UniProtKB-KW"/>
</dbReference>
<dbReference type="PANTHER" id="PTHR41523">
    <property type="entry name" value="TWO-COMPONENT SYSTEM SENSOR PROTEIN"/>
    <property type="match status" value="1"/>
</dbReference>
<dbReference type="EMBL" id="JRLF01000001">
    <property type="protein sequence ID" value="KQB43634.1"/>
    <property type="molecule type" value="Genomic_DNA"/>
</dbReference>
<evidence type="ECO:0000313" key="10">
    <source>
        <dbReference type="EMBL" id="KQB43634.1"/>
    </source>
</evidence>
<dbReference type="PANTHER" id="PTHR41523:SF8">
    <property type="entry name" value="ETHYLENE RESPONSE SENSOR PROTEIN"/>
    <property type="match status" value="1"/>
</dbReference>
<dbReference type="Gene3D" id="3.30.565.10">
    <property type="entry name" value="Histidine kinase-like ATPase, C-terminal domain"/>
    <property type="match status" value="1"/>
</dbReference>
<dbReference type="InterPro" id="IPR036890">
    <property type="entry name" value="HATPase_C_sf"/>
</dbReference>
<evidence type="ECO:0000256" key="8">
    <source>
        <dbReference type="SAM" id="Phobius"/>
    </source>
</evidence>
<evidence type="ECO:0000259" key="9">
    <source>
        <dbReference type="PROSITE" id="PS50109"/>
    </source>
</evidence>
<keyword evidence="8" id="KW-0472">Membrane</keyword>
<dbReference type="EC" id="2.7.13.3" evidence="2"/>
<dbReference type="PROSITE" id="PS50109">
    <property type="entry name" value="HIS_KIN"/>
    <property type="match status" value="1"/>
</dbReference>
<evidence type="ECO:0000256" key="7">
    <source>
        <dbReference type="ARBA" id="ARBA00022840"/>
    </source>
</evidence>
<dbReference type="AlphaFoldDB" id="A0A0Q0WAX4"/>
<keyword evidence="5" id="KW-0547">Nucleotide-binding</keyword>
<accession>A0A0Q0WAX4</accession>
<dbReference type="PATRIC" id="fig|362413.3.peg.126"/>
<protein>
    <recommendedName>
        <fullName evidence="2">histidine kinase</fullName>
        <ecNumber evidence="2">2.7.13.3</ecNumber>
    </recommendedName>
</protein>
<keyword evidence="8" id="KW-1133">Transmembrane helix</keyword>
<dbReference type="SMART" id="SM00387">
    <property type="entry name" value="HATPase_c"/>
    <property type="match status" value="1"/>
</dbReference>
<evidence type="ECO:0000256" key="4">
    <source>
        <dbReference type="ARBA" id="ARBA00022679"/>
    </source>
</evidence>
<dbReference type="InterPro" id="IPR011495">
    <property type="entry name" value="Sig_transdc_His_kin_sub2_dim/P"/>
</dbReference>
<feature type="domain" description="Histidine kinase" evidence="9">
    <location>
        <begin position="339"/>
        <end position="532"/>
    </location>
</feature>
<sequence>MLSNKYRIVLLLLVYFTFGEVNALTFFTNKNQVETADKNLLDSENDFDNEPPYTEQQVRKAERLLSGLQSNIDKVKILLKISDWYEASYNNPKTLAKAFQYAEDALWISQSIHSNIYSGKCYLQLSMVQELRNNNPMIEVNARKAIEVLSKTNQTDDLGEAWVMVWSAKMRTDAPIEERLVPIFKAASLFEKSGNNKRSGDCYREISELYFSISDFHNALNSLKRAIFFYKAANLKENDIYPISSRLNIIYETEKKSMDIIKLKNKTLLQQSKLKNEVFLRNSMITFVFLLLIILGLLYKSFMFKKKTNKILETQQNEINKKNSALQKMIVEKEWLLREIHHRIKNNLHMVVGLLASQTEFLTNEEAVQAINDSQNRIQAMSLIHQKLYQSESLSIIDMPSYIFELTEYLKDSFEIRNTIRIILQIDSFNLPLSHSIPIGLIFNEAVTNAIKYAFPDHKNGVISISLKAVENNKYALIIQDNGIGLPPDFDPYNNPSLGIKLMHGLSADIDGKFLITSSNGTKITLEFIFNENNSN</sequence>
<dbReference type="InterPro" id="IPR003594">
    <property type="entry name" value="HATPase_dom"/>
</dbReference>
<dbReference type="GO" id="GO:0004673">
    <property type="term" value="F:protein histidine kinase activity"/>
    <property type="evidence" value="ECO:0007669"/>
    <property type="project" value="UniProtKB-EC"/>
</dbReference>
<keyword evidence="7" id="KW-0067">ATP-binding</keyword>
<reference evidence="10 11" key="1">
    <citation type="submission" date="2014-09" db="EMBL/GenBank/DDBJ databases">
        <title>Genome sequence of Flavobacterium aquidurense RC62.</title>
        <authorList>
            <person name="Kim J.F."/>
            <person name="Kwak M.-J."/>
        </authorList>
    </citation>
    <scope>NUCLEOTIDE SEQUENCE [LARGE SCALE GENOMIC DNA]</scope>
    <source>
        <strain evidence="10 11">RC62</strain>
    </source>
</reference>
<comment type="catalytic activity">
    <reaction evidence="1">
        <text>ATP + protein L-histidine = ADP + protein N-phospho-L-histidine.</text>
        <dbReference type="EC" id="2.7.13.3"/>
    </reaction>
</comment>
<evidence type="ECO:0000256" key="1">
    <source>
        <dbReference type="ARBA" id="ARBA00000085"/>
    </source>
</evidence>
<dbReference type="Pfam" id="PF07568">
    <property type="entry name" value="HisKA_2"/>
    <property type="match status" value="1"/>
</dbReference>
<organism evidence="10 11">
    <name type="scientific">Flavobacterium aquidurense</name>
    <dbReference type="NCBI Taxonomy" id="362413"/>
    <lineage>
        <taxon>Bacteria</taxon>
        <taxon>Pseudomonadati</taxon>
        <taxon>Bacteroidota</taxon>
        <taxon>Flavobacteriia</taxon>
        <taxon>Flavobacteriales</taxon>
        <taxon>Flavobacteriaceae</taxon>
        <taxon>Flavobacterium</taxon>
    </lineage>
</organism>
<dbReference type="InterPro" id="IPR011990">
    <property type="entry name" value="TPR-like_helical_dom_sf"/>
</dbReference>
<evidence type="ECO:0000256" key="2">
    <source>
        <dbReference type="ARBA" id="ARBA00012438"/>
    </source>
</evidence>
<dbReference type="InterPro" id="IPR005467">
    <property type="entry name" value="His_kinase_dom"/>
</dbReference>
<dbReference type="Proteomes" id="UP000050443">
    <property type="component" value="Unassembled WGS sequence"/>
</dbReference>
<dbReference type="Pfam" id="PF02518">
    <property type="entry name" value="HATPase_c"/>
    <property type="match status" value="1"/>
</dbReference>